<evidence type="ECO:0000256" key="2">
    <source>
        <dbReference type="ARBA" id="ARBA00022458"/>
    </source>
</evidence>
<comment type="function">
    <text evidence="6">Acetyltransferase implicated in the O-acetylation of Nod factors.</text>
</comment>
<evidence type="ECO:0000313" key="9">
    <source>
        <dbReference type="EMBL" id="ALR76874.1"/>
    </source>
</evidence>
<reference evidence="10" key="1">
    <citation type="submission" date="2015-10" db="EMBL/GenBank/DDBJ databases">
        <title>Complete Genome Sequencing of Klebsiella sp. strain G5.</title>
        <authorList>
            <person name="Chan K.-G."/>
            <person name="Chen J.-W."/>
        </authorList>
    </citation>
    <scope>NUCLEOTIDE SEQUENCE [LARGE SCALE GENOMIC DNA]</scope>
    <source>
        <strain evidence="10">G5</strain>
    </source>
</reference>
<dbReference type="OrthoDB" id="9815592at2"/>
<keyword evidence="5 7" id="KW-0012">Acyltransferase</keyword>
<dbReference type="KEGG" id="kle:AO703_11355"/>
<dbReference type="PANTHER" id="PTHR43017:SF1">
    <property type="entry name" value="ACETYLTRANSFERASE YJL218W-RELATED"/>
    <property type="match status" value="1"/>
</dbReference>
<dbReference type="CDD" id="cd03357">
    <property type="entry name" value="LbH_MAT_GAT"/>
    <property type="match status" value="1"/>
</dbReference>
<accession>A0A806X589</accession>
<evidence type="ECO:0000256" key="5">
    <source>
        <dbReference type="ARBA" id="ARBA00023315"/>
    </source>
</evidence>
<dbReference type="EC" id="2.3.1.-" evidence="7"/>
<dbReference type="RefSeq" id="WP_062741261.1">
    <property type="nucleotide sequence ID" value="NZ_CP012871.1"/>
</dbReference>
<dbReference type="Pfam" id="PF00132">
    <property type="entry name" value="Hexapep"/>
    <property type="match status" value="1"/>
</dbReference>
<keyword evidence="2" id="KW-0536">Nodulation</keyword>
<organism evidence="9 10">
    <name type="scientific">[Enterobacter] lignolyticus</name>
    <dbReference type="NCBI Taxonomy" id="1334193"/>
    <lineage>
        <taxon>Bacteria</taxon>
        <taxon>Pseudomonadati</taxon>
        <taxon>Pseudomonadota</taxon>
        <taxon>Gammaproteobacteria</taxon>
        <taxon>Enterobacterales</taxon>
        <taxon>Enterobacteriaceae</taxon>
        <taxon>Pluralibacter</taxon>
    </lineage>
</organism>
<feature type="domain" description="Maltose/galactoside acetyltransferase" evidence="8">
    <location>
        <begin position="4"/>
        <end position="58"/>
    </location>
</feature>
<evidence type="ECO:0000256" key="1">
    <source>
        <dbReference type="ARBA" id="ARBA00007274"/>
    </source>
</evidence>
<evidence type="ECO:0000313" key="10">
    <source>
        <dbReference type="Proteomes" id="UP000069162"/>
    </source>
</evidence>
<dbReference type="SMART" id="SM01266">
    <property type="entry name" value="Mac"/>
    <property type="match status" value="1"/>
</dbReference>
<proteinExistence type="inferred from homology"/>
<dbReference type="InterPro" id="IPR018357">
    <property type="entry name" value="Hexapep_transf_CS"/>
</dbReference>
<dbReference type="Proteomes" id="UP000069162">
    <property type="component" value="Chromosome"/>
</dbReference>
<protein>
    <recommendedName>
        <fullName evidence="7">Acetyltransferase</fullName>
        <ecNumber evidence="7">2.3.1.-</ecNumber>
    </recommendedName>
</protein>
<dbReference type="Gene3D" id="2.160.10.10">
    <property type="entry name" value="Hexapeptide repeat proteins"/>
    <property type="match status" value="1"/>
</dbReference>
<sequence>MKNKERKARGLPYHYDDPEIIDEQKEYVERLYDFNATRPCEQEKRQTLLKAMFAEIGEGCQVEPPVRSNWGCRNVHLGRGVFCNTNLTFIDDAGIYIGDNTMIAPNVVITTAGHPILPILREHNYVYAFAVHIGKNVWIGSGVQILPGVTIGDNSVIGAGSVVTRDIPANAVAFGVPCRVVREIGEQDKQFYFKDKPLDVQE</sequence>
<keyword evidence="4" id="KW-0677">Repeat</keyword>
<dbReference type="InterPro" id="IPR039369">
    <property type="entry name" value="LacA-like"/>
</dbReference>
<name>A0A806X589_9ENTR</name>
<dbReference type="EMBL" id="CP012871">
    <property type="protein sequence ID" value="ALR76874.1"/>
    <property type="molecule type" value="Genomic_DNA"/>
</dbReference>
<evidence type="ECO:0000256" key="6">
    <source>
        <dbReference type="ARBA" id="ARBA00055587"/>
    </source>
</evidence>
<gene>
    <name evidence="9" type="ORF">AO703_11355</name>
</gene>
<dbReference type="PROSITE" id="PS00101">
    <property type="entry name" value="HEXAPEP_TRANSFERASES"/>
    <property type="match status" value="1"/>
</dbReference>
<dbReference type="InterPro" id="IPR011004">
    <property type="entry name" value="Trimer_LpxA-like_sf"/>
</dbReference>
<keyword evidence="3 7" id="KW-0808">Transferase</keyword>
<evidence type="ECO:0000256" key="7">
    <source>
        <dbReference type="RuleBase" id="RU367021"/>
    </source>
</evidence>
<dbReference type="AlphaFoldDB" id="A0A806X589"/>
<dbReference type="Pfam" id="PF12464">
    <property type="entry name" value="Mac"/>
    <property type="match status" value="1"/>
</dbReference>
<dbReference type="SUPFAM" id="SSF51161">
    <property type="entry name" value="Trimeric LpxA-like enzymes"/>
    <property type="match status" value="1"/>
</dbReference>
<evidence type="ECO:0000256" key="4">
    <source>
        <dbReference type="ARBA" id="ARBA00022737"/>
    </source>
</evidence>
<dbReference type="InterPro" id="IPR001451">
    <property type="entry name" value="Hexapep"/>
</dbReference>
<dbReference type="GO" id="GO:0008870">
    <property type="term" value="F:galactoside O-acetyltransferase activity"/>
    <property type="evidence" value="ECO:0007669"/>
    <property type="project" value="TreeGrafter"/>
</dbReference>
<dbReference type="FunFam" id="2.160.10.10:FF:000025">
    <property type="entry name" value="Hexapeptide-repeat containing-acetyltransferase"/>
    <property type="match status" value="1"/>
</dbReference>
<dbReference type="PANTHER" id="PTHR43017">
    <property type="entry name" value="GALACTOSIDE O-ACETYLTRANSFERASE"/>
    <property type="match status" value="1"/>
</dbReference>
<dbReference type="InterPro" id="IPR024688">
    <property type="entry name" value="Mac_dom"/>
</dbReference>
<evidence type="ECO:0000259" key="8">
    <source>
        <dbReference type="SMART" id="SM01266"/>
    </source>
</evidence>
<evidence type="ECO:0000256" key="3">
    <source>
        <dbReference type="ARBA" id="ARBA00022679"/>
    </source>
</evidence>
<comment type="similarity">
    <text evidence="1 7">Belongs to the transferase hexapeptide repeat family.</text>
</comment>